<organism evidence="1 2">
    <name type="scientific">Lichenifustis flavocetrariae</name>
    <dbReference type="NCBI Taxonomy" id="2949735"/>
    <lineage>
        <taxon>Bacteria</taxon>
        <taxon>Pseudomonadati</taxon>
        <taxon>Pseudomonadota</taxon>
        <taxon>Alphaproteobacteria</taxon>
        <taxon>Hyphomicrobiales</taxon>
        <taxon>Lichenihabitantaceae</taxon>
        <taxon>Lichenifustis</taxon>
    </lineage>
</organism>
<name>A0AA41Z4T0_9HYPH</name>
<dbReference type="RefSeq" id="WP_282586671.1">
    <property type="nucleotide sequence ID" value="NZ_JAMOIM010000014.1"/>
</dbReference>
<proteinExistence type="predicted"/>
<dbReference type="InterPro" id="IPR019270">
    <property type="entry name" value="DUF2283"/>
</dbReference>
<dbReference type="Proteomes" id="UP001165667">
    <property type="component" value="Unassembled WGS sequence"/>
</dbReference>
<dbReference type="PANTHER" id="PTHR37029:SF1">
    <property type="entry name" value="SSR1768 PROTEIN"/>
    <property type="match status" value="1"/>
</dbReference>
<evidence type="ECO:0000313" key="1">
    <source>
        <dbReference type="EMBL" id="MCW6510300.1"/>
    </source>
</evidence>
<evidence type="ECO:0000313" key="2">
    <source>
        <dbReference type="Proteomes" id="UP001165667"/>
    </source>
</evidence>
<keyword evidence="2" id="KW-1185">Reference proteome</keyword>
<dbReference type="AlphaFoldDB" id="A0AA41Z4T0"/>
<reference evidence="1" key="1">
    <citation type="submission" date="2022-05" db="EMBL/GenBank/DDBJ databases">
        <authorList>
            <person name="Pankratov T."/>
        </authorList>
    </citation>
    <scope>NUCLEOTIDE SEQUENCE</scope>
    <source>
        <strain evidence="1">BP6-180914</strain>
    </source>
</reference>
<dbReference type="EMBL" id="JAMOIM010000014">
    <property type="protein sequence ID" value="MCW6510300.1"/>
    <property type="molecule type" value="Genomic_DNA"/>
</dbReference>
<gene>
    <name evidence="1" type="ORF">M8523_19980</name>
</gene>
<dbReference type="Pfam" id="PF10049">
    <property type="entry name" value="DUF2283"/>
    <property type="match status" value="1"/>
</dbReference>
<accession>A0AA41Z4T0</accession>
<dbReference type="PANTHER" id="PTHR37029">
    <property type="entry name" value="SSR1768 PROTEIN"/>
    <property type="match status" value="1"/>
</dbReference>
<protein>
    <submittedName>
        <fullName evidence="1">DUF2283 domain-containing protein</fullName>
    </submittedName>
</protein>
<comment type="caution">
    <text evidence="1">The sequence shown here is derived from an EMBL/GenBank/DDBJ whole genome shotgun (WGS) entry which is preliminary data.</text>
</comment>
<sequence>MRTKYDPEVDALYVRFADAPVVETEEVRPGVMFDFDAEGRIVAIEVLDASEHLAIGRPDLAQLTAA</sequence>